<evidence type="ECO:0000313" key="8">
    <source>
        <dbReference type="Proteomes" id="UP000033047"/>
    </source>
</evidence>
<evidence type="ECO:0000313" key="7">
    <source>
        <dbReference type="EMBL" id="KKB48860.1"/>
    </source>
</evidence>
<feature type="transmembrane region" description="Helical" evidence="5">
    <location>
        <begin position="146"/>
        <end position="167"/>
    </location>
</feature>
<reference evidence="7 8" key="1">
    <citation type="submission" date="2013-04" db="EMBL/GenBank/DDBJ databases">
        <title>The Genome Sequence of Parabacteroides goldsteinii DSM 19448.</title>
        <authorList>
            <consortium name="The Broad Institute Genomics Platform"/>
            <person name="Earl A."/>
            <person name="Ward D."/>
            <person name="Feldgarden M."/>
            <person name="Gevers D."/>
            <person name="Martens E."/>
            <person name="Sakamoto M."/>
            <person name="Benno Y."/>
            <person name="Song Y."/>
            <person name="Liu C."/>
            <person name="Lee J."/>
            <person name="Bolanos M."/>
            <person name="Vaisanen M.L."/>
            <person name="Finegold S.M."/>
            <person name="Walker B."/>
            <person name="Young S."/>
            <person name="Zeng Q."/>
            <person name="Gargeya S."/>
            <person name="Fitzgerald M."/>
            <person name="Haas B."/>
            <person name="Abouelleil A."/>
            <person name="Allen A.W."/>
            <person name="Alvarado L."/>
            <person name="Arachchi H.M."/>
            <person name="Berlin A.M."/>
            <person name="Chapman S.B."/>
            <person name="Gainer-Dewar J."/>
            <person name="Goldberg J."/>
            <person name="Griggs A."/>
            <person name="Gujja S."/>
            <person name="Hansen M."/>
            <person name="Howarth C."/>
            <person name="Imamovic A."/>
            <person name="Ireland A."/>
            <person name="Larimer J."/>
            <person name="McCowan C."/>
            <person name="Murphy C."/>
            <person name="Pearson M."/>
            <person name="Poon T.W."/>
            <person name="Priest M."/>
            <person name="Roberts A."/>
            <person name="Saif S."/>
            <person name="Shea T."/>
            <person name="Sisk P."/>
            <person name="Sykes S."/>
            <person name="Wortman J."/>
            <person name="Nusbaum C."/>
            <person name="Birren B."/>
        </authorList>
    </citation>
    <scope>NUCLEOTIDE SEQUENCE [LARGE SCALE GENOMIC DNA]</scope>
    <source>
        <strain evidence="7 8">DSM 19448</strain>
    </source>
</reference>
<evidence type="ECO:0000256" key="5">
    <source>
        <dbReference type="SAM" id="Phobius"/>
    </source>
</evidence>
<feature type="domain" description="O-antigen ligase-related" evidence="6">
    <location>
        <begin position="263"/>
        <end position="404"/>
    </location>
</feature>
<dbReference type="STRING" id="927665.HMPREF1535_04089"/>
<dbReference type="PATRIC" id="fig|927665.4.peg.4203"/>
<dbReference type="GO" id="GO:0016020">
    <property type="term" value="C:membrane"/>
    <property type="evidence" value="ECO:0007669"/>
    <property type="project" value="UniProtKB-SubCell"/>
</dbReference>
<feature type="transmembrane region" description="Helical" evidence="5">
    <location>
        <begin position="299"/>
        <end position="319"/>
    </location>
</feature>
<feature type="transmembrane region" description="Helical" evidence="5">
    <location>
        <begin position="86"/>
        <end position="107"/>
    </location>
</feature>
<accession>A0A0F5IU93</accession>
<feature type="transmembrane region" description="Helical" evidence="5">
    <location>
        <begin position="174"/>
        <end position="192"/>
    </location>
</feature>
<dbReference type="RefSeq" id="WP_046147256.1">
    <property type="nucleotide sequence ID" value="NZ_KQ033913.1"/>
</dbReference>
<dbReference type="Pfam" id="PF04932">
    <property type="entry name" value="Wzy_C"/>
    <property type="match status" value="1"/>
</dbReference>
<dbReference type="Proteomes" id="UP000033047">
    <property type="component" value="Unassembled WGS sequence"/>
</dbReference>
<sequence>MNNSNYIPVETRSIKLLYLIILIGLVGILMALLSMNMALFAVITAFPLICIAGILILRYPQLMLFIIFTINYFILGITRYMPIEGISIIMDILYVLTLVLIFVHSALYHSIKWKRCFHILSALSAIWTFYCILEVMNPSGVFEGWILSRGLIINGLTITILTSLLCTRYKTLKALLFTFSLFTVLAVLKTFMQKYFGFDTYETRWLNNGGATTHIIHSGIRYFSFFTDASNMGSNMGGAGIIFGITSLYMKNKAFKIYYASVAIASLYTMMLSGTRGAIIVPLAGLALYTVVSKQTRSILIGTASLILIYVFFAFTMIGQSNATIKRMRTAFTPSKDASYIVRKENQKKLKEYLKYKPFGEGLGLSGDGLGVKVSRRFTTSIPTDSWYVKIWVETGIIGLILYMGMVFITIARGTWILMFNIHDPELKGILTGWLCAIFGMFLSAYGNSFWGQFPTMVIAFMGMSFILNGKYFDKELSDKIKNYS</sequence>
<feature type="transmembrane region" description="Helical" evidence="5">
    <location>
        <begin position="39"/>
        <end position="57"/>
    </location>
</feature>
<gene>
    <name evidence="7" type="ORF">HMPREF1535_04089</name>
</gene>
<name>A0A0F5IU93_9BACT</name>
<evidence type="ECO:0000256" key="2">
    <source>
        <dbReference type="ARBA" id="ARBA00022692"/>
    </source>
</evidence>
<feature type="transmembrane region" description="Helical" evidence="5">
    <location>
        <begin position="257"/>
        <end position="279"/>
    </location>
</feature>
<dbReference type="HOGENOM" id="CLU_042012_0_0_10"/>
<keyword evidence="4 5" id="KW-0472">Membrane</keyword>
<feature type="transmembrane region" description="Helical" evidence="5">
    <location>
        <begin position="119"/>
        <end position="140"/>
    </location>
</feature>
<evidence type="ECO:0000256" key="1">
    <source>
        <dbReference type="ARBA" id="ARBA00004141"/>
    </source>
</evidence>
<comment type="caution">
    <text evidence="7">The sequence shown here is derived from an EMBL/GenBank/DDBJ whole genome shotgun (WGS) entry which is preliminary data.</text>
</comment>
<evidence type="ECO:0000259" key="6">
    <source>
        <dbReference type="Pfam" id="PF04932"/>
    </source>
</evidence>
<dbReference type="InterPro" id="IPR051533">
    <property type="entry name" value="WaaL-like"/>
</dbReference>
<organism evidence="7 8">
    <name type="scientific">Parabacteroides goldsteinii DSM 19448 = WAL 12034</name>
    <dbReference type="NCBI Taxonomy" id="927665"/>
    <lineage>
        <taxon>Bacteria</taxon>
        <taxon>Pseudomonadati</taxon>
        <taxon>Bacteroidota</taxon>
        <taxon>Bacteroidia</taxon>
        <taxon>Bacteroidales</taxon>
        <taxon>Tannerellaceae</taxon>
        <taxon>Parabacteroides</taxon>
    </lineage>
</organism>
<dbReference type="PANTHER" id="PTHR37422:SF13">
    <property type="entry name" value="LIPOPOLYSACCHARIDE BIOSYNTHESIS PROTEIN PA4999-RELATED"/>
    <property type="match status" value="1"/>
</dbReference>
<comment type="subcellular location">
    <subcellularLocation>
        <location evidence="1">Membrane</location>
        <topology evidence="1">Multi-pass membrane protein</topology>
    </subcellularLocation>
</comment>
<evidence type="ECO:0000256" key="3">
    <source>
        <dbReference type="ARBA" id="ARBA00022989"/>
    </source>
</evidence>
<feature type="transmembrane region" description="Helical" evidence="5">
    <location>
        <begin position="400"/>
        <end position="423"/>
    </location>
</feature>
<keyword evidence="3 5" id="KW-1133">Transmembrane helix</keyword>
<protein>
    <recommendedName>
        <fullName evidence="6">O-antigen ligase-related domain-containing protein</fullName>
    </recommendedName>
</protein>
<feature type="transmembrane region" description="Helical" evidence="5">
    <location>
        <begin position="62"/>
        <end position="80"/>
    </location>
</feature>
<feature type="transmembrane region" description="Helical" evidence="5">
    <location>
        <begin position="16"/>
        <end position="33"/>
    </location>
</feature>
<dbReference type="PANTHER" id="PTHR37422">
    <property type="entry name" value="TEICHURONIC ACID BIOSYNTHESIS PROTEIN TUAE"/>
    <property type="match status" value="1"/>
</dbReference>
<keyword evidence="2 5" id="KW-0812">Transmembrane</keyword>
<evidence type="ECO:0000256" key="4">
    <source>
        <dbReference type="ARBA" id="ARBA00023136"/>
    </source>
</evidence>
<dbReference type="EMBL" id="AQHV01000021">
    <property type="protein sequence ID" value="KKB48860.1"/>
    <property type="molecule type" value="Genomic_DNA"/>
</dbReference>
<dbReference type="InterPro" id="IPR007016">
    <property type="entry name" value="O-antigen_ligase-rel_domated"/>
</dbReference>
<proteinExistence type="predicted"/>
<feature type="transmembrane region" description="Helical" evidence="5">
    <location>
        <begin position="429"/>
        <end position="447"/>
    </location>
</feature>
<feature type="transmembrane region" description="Helical" evidence="5">
    <location>
        <begin position="232"/>
        <end position="250"/>
    </location>
</feature>
<dbReference type="AlphaFoldDB" id="A0A0F5IU93"/>